<keyword evidence="6 7" id="KW-0472">Membrane</keyword>
<sequence length="514" mass="54052">MWPLQAAAVAWVVAAWVEGSSEHSAVALLVFAAAALLRAVLDYCAGGYLFKAADITITRERSALIQREARARSAHSSAEIAALMVQKLPLLQPWITRYYIAMVRVAVIPLVLAALCFWLSWVAALILLIAGPLIPVFMVLVGMAAESASRKQMDEIGSMNAMLMERLSAMLDIRLLGAVDRALGDFSERAEGLRLKTMAVLRIAFLSSAVLELFSAIGVAMLAVFVGFTLLGAINFGTWGNTLGLAEGLFILLIAPEFFQPLRDLAAAWHDRAAGLSVASELEDLDAAERVAFVGSGNAAQPLEGPLSIDLAAAVAALPGKALALPDLALSAGQSLALMGPSGAGKSTTLACIAGLLPLKEGRLMVCGQALSDSNADAWRARIALIPQTPQFPDQSLAEWLDPEGRGLDPWPALRMAEAEAVVTGLADALQTRLGESGGGVSGGEARRLMIARAILSGRELIIADEPTADLDPESAAAVIRALLRLQEQGHSLLVATHDPALAAAMDRAIEVAP</sequence>
<dbReference type="InterPro" id="IPR039421">
    <property type="entry name" value="Type_1_exporter"/>
</dbReference>
<keyword evidence="3" id="KW-0547">Nucleotide-binding</keyword>
<feature type="domain" description="ABC transporter" evidence="8">
    <location>
        <begin position="306"/>
        <end position="514"/>
    </location>
</feature>
<dbReference type="SMART" id="SM00382">
    <property type="entry name" value="AAA"/>
    <property type="match status" value="1"/>
</dbReference>
<dbReference type="GO" id="GO:0016887">
    <property type="term" value="F:ATP hydrolysis activity"/>
    <property type="evidence" value="ECO:0007669"/>
    <property type="project" value="InterPro"/>
</dbReference>
<dbReference type="SUPFAM" id="SSF90123">
    <property type="entry name" value="ABC transporter transmembrane region"/>
    <property type="match status" value="1"/>
</dbReference>
<dbReference type="Gene3D" id="1.20.1560.10">
    <property type="entry name" value="ABC transporter type 1, transmembrane domain"/>
    <property type="match status" value="1"/>
</dbReference>
<feature type="domain" description="ABC transmembrane type-1" evidence="9">
    <location>
        <begin position="1"/>
        <end position="274"/>
    </location>
</feature>
<keyword evidence="2 7" id="KW-0812">Transmembrane</keyword>
<reference evidence="10 11" key="1">
    <citation type="submission" date="2020-07" db="EMBL/GenBank/DDBJ databases">
        <title>Halieaceae bacterium, F7430, whole genome shotgun sequencing project.</title>
        <authorList>
            <person name="Jiang S."/>
            <person name="Liu Z.W."/>
            <person name="Du Z.J."/>
        </authorList>
    </citation>
    <scope>NUCLEOTIDE SEQUENCE [LARGE SCALE GENOMIC DNA]</scope>
    <source>
        <strain evidence="10 11">F7430</strain>
    </source>
</reference>
<dbReference type="InterPro" id="IPR003439">
    <property type="entry name" value="ABC_transporter-like_ATP-bd"/>
</dbReference>
<accession>A0A7W2TUM9</accession>
<dbReference type="PROSITE" id="PS50929">
    <property type="entry name" value="ABC_TM1F"/>
    <property type="match status" value="1"/>
</dbReference>
<keyword evidence="4 10" id="KW-0067">ATP-binding</keyword>
<evidence type="ECO:0000256" key="7">
    <source>
        <dbReference type="SAM" id="Phobius"/>
    </source>
</evidence>
<evidence type="ECO:0000259" key="8">
    <source>
        <dbReference type="PROSITE" id="PS50893"/>
    </source>
</evidence>
<comment type="subcellular location">
    <subcellularLocation>
        <location evidence="1">Cell membrane</location>
        <topology evidence="1">Multi-pass membrane protein</topology>
    </subcellularLocation>
</comment>
<evidence type="ECO:0000313" key="11">
    <source>
        <dbReference type="Proteomes" id="UP000539350"/>
    </source>
</evidence>
<comment type="caution">
    <text evidence="10">The sequence shown here is derived from an EMBL/GenBank/DDBJ whole genome shotgun (WGS) entry which is preliminary data.</text>
</comment>
<evidence type="ECO:0000256" key="6">
    <source>
        <dbReference type="ARBA" id="ARBA00023136"/>
    </source>
</evidence>
<dbReference type="GO" id="GO:0005886">
    <property type="term" value="C:plasma membrane"/>
    <property type="evidence" value="ECO:0007669"/>
    <property type="project" value="UniProtKB-SubCell"/>
</dbReference>
<feature type="transmembrane region" description="Helical" evidence="7">
    <location>
        <begin position="29"/>
        <end position="50"/>
    </location>
</feature>
<dbReference type="InterPro" id="IPR027417">
    <property type="entry name" value="P-loop_NTPase"/>
</dbReference>
<dbReference type="EMBL" id="JACFXU010000013">
    <property type="protein sequence ID" value="MBA6412253.1"/>
    <property type="molecule type" value="Genomic_DNA"/>
</dbReference>
<keyword evidence="5 7" id="KW-1133">Transmembrane helix</keyword>
<protein>
    <submittedName>
        <fullName evidence="10">ATP-binding cassette domain-containing protein</fullName>
    </submittedName>
</protein>
<evidence type="ECO:0000313" key="10">
    <source>
        <dbReference type="EMBL" id="MBA6412253.1"/>
    </source>
</evidence>
<feature type="transmembrane region" description="Helical" evidence="7">
    <location>
        <begin position="203"/>
        <end position="230"/>
    </location>
</feature>
<evidence type="ECO:0000259" key="9">
    <source>
        <dbReference type="PROSITE" id="PS50929"/>
    </source>
</evidence>
<dbReference type="InterPro" id="IPR003593">
    <property type="entry name" value="AAA+_ATPase"/>
</dbReference>
<dbReference type="GO" id="GO:0140359">
    <property type="term" value="F:ABC-type transporter activity"/>
    <property type="evidence" value="ECO:0007669"/>
    <property type="project" value="InterPro"/>
</dbReference>
<organism evidence="10 11">
    <name type="scientific">Sediminihaliea albiluteola</name>
    <dbReference type="NCBI Taxonomy" id="2758564"/>
    <lineage>
        <taxon>Bacteria</taxon>
        <taxon>Pseudomonadati</taxon>
        <taxon>Pseudomonadota</taxon>
        <taxon>Gammaproteobacteria</taxon>
        <taxon>Cellvibrionales</taxon>
        <taxon>Halieaceae</taxon>
        <taxon>Sediminihaliea</taxon>
    </lineage>
</organism>
<dbReference type="AlphaFoldDB" id="A0A7W2TUM9"/>
<evidence type="ECO:0000256" key="3">
    <source>
        <dbReference type="ARBA" id="ARBA00022741"/>
    </source>
</evidence>
<dbReference type="Pfam" id="PF00005">
    <property type="entry name" value="ABC_tran"/>
    <property type="match status" value="1"/>
</dbReference>
<dbReference type="Gene3D" id="3.40.50.300">
    <property type="entry name" value="P-loop containing nucleotide triphosphate hydrolases"/>
    <property type="match status" value="1"/>
</dbReference>
<evidence type="ECO:0000256" key="5">
    <source>
        <dbReference type="ARBA" id="ARBA00022989"/>
    </source>
</evidence>
<dbReference type="Pfam" id="PF00664">
    <property type="entry name" value="ABC_membrane"/>
    <property type="match status" value="1"/>
</dbReference>
<dbReference type="GO" id="GO:0005524">
    <property type="term" value="F:ATP binding"/>
    <property type="evidence" value="ECO:0007669"/>
    <property type="project" value="UniProtKB-KW"/>
</dbReference>
<name>A0A7W2TUM9_9GAMM</name>
<evidence type="ECO:0000256" key="2">
    <source>
        <dbReference type="ARBA" id="ARBA00022692"/>
    </source>
</evidence>
<dbReference type="InterPro" id="IPR017871">
    <property type="entry name" value="ABC_transporter-like_CS"/>
</dbReference>
<feature type="transmembrane region" description="Helical" evidence="7">
    <location>
        <begin position="98"/>
        <end position="120"/>
    </location>
</feature>
<proteinExistence type="predicted"/>
<gene>
    <name evidence="10" type="ORF">H2508_03930</name>
</gene>
<feature type="transmembrane region" description="Helical" evidence="7">
    <location>
        <begin position="126"/>
        <end position="145"/>
    </location>
</feature>
<dbReference type="InterPro" id="IPR036640">
    <property type="entry name" value="ABC1_TM_sf"/>
</dbReference>
<dbReference type="PROSITE" id="PS00211">
    <property type="entry name" value="ABC_TRANSPORTER_1"/>
    <property type="match status" value="1"/>
</dbReference>
<dbReference type="PROSITE" id="PS50893">
    <property type="entry name" value="ABC_TRANSPORTER_2"/>
    <property type="match status" value="1"/>
</dbReference>
<keyword evidence="11" id="KW-1185">Reference proteome</keyword>
<evidence type="ECO:0000256" key="4">
    <source>
        <dbReference type="ARBA" id="ARBA00022840"/>
    </source>
</evidence>
<dbReference type="InterPro" id="IPR011527">
    <property type="entry name" value="ABC1_TM_dom"/>
</dbReference>
<dbReference type="Proteomes" id="UP000539350">
    <property type="component" value="Unassembled WGS sequence"/>
</dbReference>
<dbReference type="CDD" id="cd18584">
    <property type="entry name" value="ABC_6TM_AarD_CydD"/>
    <property type="match status" value="1"/>
</dbReference>
<dbReference type="SUPFAM" id="SSF52540">
    <property type="entry name" value="P-loop containing nucleoside triphosphate hydrolases"/>
    <property type="match status" value="1"/>
</dbReference>
<dbReference type="GO" id="GO:0034040">
    <property type="term" value="F:ATPase-coupled lipid transmembrane transporter activity"/>
    <property type="evidence" value="ECO:0007669"/>
    <property type="project" value="TreeGrafter"/>
</dbReference>
<dbReference type="PANTHER" id="PTHR24221">
    <property type="entry name" value="ATP-BINDING CASSETTE SUB-FAMILY B"/>
    <property type="match status" value="1"/>
</dbReference>
<dbReference type="PANTHER" id="PTHR24221:SF261">
    <property type="entry name" value="GLUTATHIONE_L-CYSTEINE TRANSPORT SYSTEM ATP-BINDING_PERMEASE PROTEIN CYDD"/>
    <property type="match status" value="1"/>
</dbReference>
<evidence type="ECO:0000256" key="1">
    <source>
        <dbReference type="ARBA" id="ARBA00004651"/>
    </source>
</evidence>